<evidence type="ECO:0000256" key="1">
    <source>
        <dbReference type="SAM" id="MobiDB-lite"/>
    </source>
</evidence>
<dbReference type="EMBL" id="JADOBH010000001">
    <property type="protein sequence ID" value="MBF7954806.1"/>
    <property type="molecule type" value="Genomic_DNA"/>
</dbReference>
<dbReference type="PROSITE" id="PS51257">
    <property type="entry name" value="PROKAR_LIPOPROTEIN"/>
    <property type="match status" value="1"/>
</dbReference>
<protein>
    <recommendedName>
        <fullName evidence="5">Lipoprotein</fullName>
    </recommendedName>
</protein>
<feature type="chain" id="PRO_5046504496" description="Lipoprotein" evidence="2">
    <location>
        <begin position="20"/>
        <end position="122"/>
    </location>
</feature>
<keyword evidence="2" id="KW-0732">Signal</keyword>
<name>A0ABS0DLN1_9GAMM</name>
<gene>
    <name evidence="3" type="ORF">IV431_04445</name>
</gene>
<dbReference type="Proteomes" id="UP000600307">
    <property type="component" value="Unassembled WGS sequence"/>
</dbReference>
<organism evidence="3 4">
    <name type="scientific">Rahnella victoriana</name>
    <dbReference type="NCBI Taxonomy" id="1510570"/>
    <lineage>
        <taxon>Bacteria</taxon>
        <taxon>Pseudomonadati</taxon>
        <taxon>Pseudomonadota</taxon>
        <taxon>Gammaproteobacteria</taxon>
        <taxon>Enterobacterales</taxon>
        <taxon>Yersiniaceae</taxon>
        <taxon>Rahnella</taxon>
    </lineage>
</organism>
<keyword evidence="4" id="KW-1185">Reference proteome</keyword>
<accession>A0ABS0DLN1</accession>
<evidence type="ECO:0008006" key="5">
    <source>
        <dbReference type="Google" id="ProtNLM"/>
    </source>
</evidence>
<evidence type="ECO:0000256" key="2">
    <source>
        <dbReference type="SAM" id="SignalP"/>
    </source>
</evidence>
<evidence type="ECO:0000313" key="3">
    <source>
        <dbReference type="EMBL" id="MBF7954806.1"/>
    </source>
</evidence>
<comment type="caution">
    <text evidence="3">The sequence shown here is derived from an EMBL/GenBank/DDBJ whole genome shotgun (WGS) entry which is preliminary data.</text>
</comment>
<feature type="region of interest" description="Disordered" evidence="1">
    <location>
        <begin position="99"/>
        <end position="122"/>
    </location>
</feature>
<proteinExistence type="predicted"/>
<sequence length="122" mass="13314">MKNITIMMVAAVAIAGVLAGCSSIDKPVGDETYRPANYDAAFAQGEASYTTSVFSILERQRRADTYKKIFTFCTGKFQTLGESNDGEKVHIRFACLPKQTSQTQQSPYSLQPATTSPSPSLY</sequence>
<feature type="signal peptide" evidence="2">
    <location>
        <begin position="1"/>
        <end position="19"/>
    </location>
</feature>
<dbReference type="RefSeq" id="WP_119826673.1">
    <property type="nucleotide sequence ID" value="NZ_CBCSED010000001.1"/>
</dbReference>
<evidence type="ECO:0000313" key="4">
    <source>
        <dbReference type="Proteomes" id="UP000600307"/>
    </source>
</evidence>
<reference evidence="3 4" key="1">
    <citation type="submission" date="2020-11" db="EMBL/GenBank/DDBJ databases">
        <title>Taxonomic investigation of Rahnella spp.</title>
        <authorList>
            <person name="Lee S.D."/>
        </authorList>
    </citation>
    <scope>NUCLEOTIDE SEQUENCE [LARGE SCALE GENOMIC DNA]</scope>
    <source>
        <strain evidence="3 4">SAP-10</strain>
    </source>
</reference>